<evidence type="ECO:0000259" key="3">
    <source>
        <dbReference type="PROSITE" id="PS51186"/>
    </source>
</evidence>
<sequence length="174" mass="19025">MTTPIHWRPAVTSDAAALAILGGATFLANFAHDHPGEALVTHIRKAHGEDYYRAALADPAQTILIGETPLGAPVGYALITPPDLPVPTDDRTDVELKRIYLLSGWQGGGNGDALMALVLAEARQRGAHRLLLAVYPQNDRARRFYARHDFVEIGELTFMVGDVPFRDLVYARTL</sequence>
<dbReference type="InterPro" id="IPR050832">
    <property type="entry name" value="Bact_Acetyltransf"/>
</dbReference>
<keyword evidence="1 4" id="KW-0808">Transferase</keyword>
<keyword evidence="2" id="KW-0012">Acyltransferase</keyword>
<dbReference type="PROSITE" id="PS51186">
    <property type="entry name" value="GNAT"/>
    <property type="match status" value="1"/>
</dbReference>
<dbReference type="STRING" id="13690.AX777_09995"/>
<dbReference type="InterPro" id="IPR000182">
    <property type="entry name" value="GNAT_dom"/>
</dbReference>
<dbReference type="GO" id="GO:0016747">
    <property type="term" value="F:acyltransferase activity, transferring groups other than amino-acyl groups"/>
    <property type="evidence" value="ECO:0007669"/>
    <property type="project" value="InterPro"/>
</dbReference>
<organism evidence="4 5">
    <name type="scientific">Sphingobium yanoikuyae</name>
    <name type="common">Sphingomonas yanoikuyae</name>
    <dbReference type="NCBI Taxonomy" id="13690"/>
    <lineage>
        <taxon>Bacteria</taxon>
        <taxon>Pseudomonadati</taxon>
        <taxon>Pseudomonadota</taxon>
        <taxon>Alphaproteobacteria</taxon>
        <taxon>Sphingomonadales</taxon>
        <taxon>Sphingomonadaceae</taxon>
        <taxon>Sphingobium</taxon>
    </lineage>
</organism>
<reference evidence="4 5" key="1">
    <citation type="submission" date="2014-03" db="EMBL/GenBank/DDBJ databases">
        <title>Genome sequence of Sphingobium yanoikuyae B1.</title>
        <authorList>
            <person name="Gan H.M."/>
            <person name="Gan H.Y."/>
            <person name="Savka M.A."/>
        </authorList>
    </citation>
    <scope>NUCLEOTIDE SEQUENCE [LARGE SCALE GENOMIC DNA]</scope>
    <source>
        <strain evidence="4 5">B1</strain>
    </source>
</reference>
<dbReference type="PATRIC" id="fig|13690.10.peg.1765"/>
<accession>A0A084ENR5</accession>
<dbReference type="Proteomes" id="UP000028534">
    <property type="component" value="Unassembled WGS sequence"/>
</dbReference>
<name>A0A084ENR5_SPHYA</name>
<dbReference type="EMBL" id="JGVR01000008">
    <property type="protein sequence ID" value="KEZ19607.1"/>
    <property type="molecule type" value="Genomic_DNA"/>
</dbReference>
<proteinExistence type="predicted"/>
<dbReference type="AlphaFoldDB" id="A0A084ENR5"/>
<evidence type="ECO:0000313" key="5">
    <source>
        <dbReference type="Proteomes" id="UP000028534"/>
    </source>
</evidence>
<dbReference type="RefSeq" id="WP_037518633.1">
    <property type="nucleotide sequence ID" value="NZ_JGVR01000008.1"/>
</dbReference>
<dbReference type="eggNOG" id="COG0456">
    <property type="taxonomic scope" value="Bacteria"/>
</dbReference>
<gene>
    <name evidence="4" type="ORF">CP98_01712</name>
</gene>
<feature type="domain" description="N-acetyltransferase" evidence="3">
    <location>
        <begin position="5"/>
        <end position="174"/>
    </location>
</feature>
<dbReference type="Pfam" id="PF00583">
    <property type="entry name" value="Acetyltransf_1"/>
    <property type="match status" value="1"/>
</dbReference>
<evidence type="ECO:0000256" key="1">
    <source>
        <dbReference type="ARBA" id="ARBA00022679"/>
    </source>
</evidence>
<dbReference type="CDD" id="cd04301">
    <property type="entry name" value="NAT_SF"/>
    <property type="match status" value="1"/>
</dbReference>
<dbReference type="Gene3D" id="3.40.630.30">
    <property type="match status" value="1"/>
</dbReference>
<protein>
    <submittedName>
        <fullName evidence="4">Acetyltransferase</fullName>
    </submittedName>
</protein>
<dbReference type="InterPro" id="IPR016181">
    <property type="entry name" value="Acyl_CoA_acyltransferase"/>
</dbReference>
<dbReference type="PANTHER" id="PTHR43877">
    <property type="entry name" value="AMINOALKYLPHOSPHONATE N-ACETYLTRANSFERASE-RELATED-RELATED"/>
    <property type="match status" value="1"/>
</dbReference>
<dbReference type="SUPFAM" id="SSF55729">
    <property type="entry name" value="Acyl-CoA N-acyltransferases (Nat)"/>
    <property type="match status" value="1"/>
</dbReference>
<comment type="caution">
    <text evidence="4">The sequence shown here is derived from an EMBL/GenBank/DDBJ whole genome shotgun (WGS) entry which is preliminary data.</text>
</comment>
<evidence type="ECO:0000256" key="2">
    <source>
        <dbReference type="ARBA" id="ARBA00023315"/>
    </source>
</evidence>
<evidence type="ECO:0000313" key="4">
    <source>
        <dbReference type="EMBL" id="KEZ19607.1"/>
    </source>
</evidence>